<protein>
    <submittedName>
        <fullName evidence="1">Uncharacterized protein</fullName>
    </submittedName>
</protein>
<gene>
    <name evidence="1" type="ORF">ACFFK8_06935</name>
</gene>
<evidence type="ECO:0000313" key="2">
    <source>
        <dbReference type="Proteomes" id="UP001589688"/>
    </source>
</evidence>
<accession>A0ABV5ZJK0</accession>
<dbReference type="RefSeq" id="WP_005843387.1">
    <property type="nucleotide sequence ID" value="NZ_JADU01000025.1"/>
</dbReference>
<keyword evidence="2" id="KW-1185">Reference proteome</keyword>
<proteinExistence type="predicted"/>
<evidence type="ECO:0000313" key="1">
    <source>
        <dbReference type="EMBL" id="MFB9897535.1"/>
    </source>
</evidence>
<comment type="caution">
    <text evidence="1">The sequence shown here is derived from an EMBL/GenBank/DDBJ whole genome shotgun (WGS) entry which is preliminary data.</text>
</comment>
<dbReference type="EMBL" id="JBHLZF010000002">
    <property type="protein sequence ID" value="MFB9897535.1"/>
    <property type="molecule type" value="Genomic_DNA"/>
</dbReference>
<dbReference type="Proteomes" id="UP001589688">
    <property type="component" value="Unassembled WGS sequence"/>
</dbReference>
<organism evidence="1 2">
    <name type="scientific">Hallella seregens ATCC 51272</name>
    <dbReference type="NCBI Taxonomy" id="1336250"/>
    <lineage>
        <taxon>Bacteria</taxon>
        <taxon>Pseudomonadati</taxon>
        <taxon>Bacteroidota</taxon>
        <taxon>Bacteroidia</taxon>
        <taxon>Bacteroidales</taxon>
        <taxon>Prevotellaceae</taxon>
        <taxon>Hallella</taxon>
    </lineage>
</organism>
<name>A0ABV5ZJK0_9BACT</name>
<sequence length="107" mass="12205">MNETILRILTEAGEQGMSLQKLILHVYNASNSFFHPVDLDEVRMRVVQFLRTNSRYPSSLVEHTQRGIYRLNPNSDRARQLLLSFEETAKDTADTVPDAPLGPSLFD</sequence>
<reference evidence="1 2" key="1">
    <citation type="submission" date="2024-09" db="EMBL/GenBank/DDBJ databases">
        <authorList>
            <person name="Sun Q."/>
            <person name="Mori K."/>
        </authorList>
    </citation>
    <scope>NUCLEOTIDE SEQUENCE [LARGE SCALE GENOMIC DNA]</scope>
    <source>
        <strain evidence="1 2">ATCC 51272</strain>
    </source>
</reference>